<proteinExistence type="predicted"/>
<sequence length="512" mass="57372">MYHSFGSDEEGDHVRILQSGKFFESCGCLHLVCRDDIGSDDFAIYKIMKGSFVWSIRIPGKSLDEGLVPLISHQDVLSLLKYVPSYKEIEVYVEKHTIDVVFGKGKGVVIEEIMEDDEVNEANETGYRGQPLLLNENDVQNRNMDSTSKVDHQPWSSRSLSDSDISDHPPSSSKSMNEKGIKGEKQDPYHEDDEGEENAELFAELDDLLKRLPFLNDELIENVVGVDASVVVVEEQVERIEHVVDEEIKYPRKRKRENKDKSVSANVLSFGMIKLEEKVESSLEGREDDFERLSLFPKNCSSGSPSFKMLIRRVIALSSDVDSKGKRFTFPNSSGSPSFKKRKHVVLDEGLSSPKFVPNISPTDEACKTLFRSLASTKDPGDSDPFLPALSAEVFRLRGEVEALKDKLDLVNQERTSLGRIFFPHAIERLLSSDHLSSALADLQEKAMLDFDPNVEQNYDRAIESFYQVKFPHMDLLVNYAGHSVGKLMTLKPPIISFGNASAAGPSASPFL</sequence>
<organism evidence="2">
    <name type="scientific">Tanacetum cinerariifolium</name>
    <name type="common">Dalmatian daisy</name>
    <name type="synonym">Chrysanthemum cinerariifolium</name>
    <dbReference type="NCBI Taxonomy" id="118510"/>
    <lineage>
        <taxon>Eukaryota</taxon>
        <taxon>Viridiplantae</taxon>
        <taxon>Streptophyta</taxon>
        <taxon>Embryophyta</taxon>
        <taxon>Tracheophyta</taxon>
        <taxon>Spermatophyta</taxon>
        <taxon>Magnoliopsida</taxon>
        <taxon>eudicotyledons</taxon>
        <taxon>Gunneridae</taxon>
        <taxon>Pentapetalae</taxon>
        <taxon>asterids</taxon>
        <taxon>campanulids</taxon>
        <taxon>Asterales</taxon>
        <taxon>Asteraceae</taxon>
        <taxon>Asteroideae</taxon>
        <taxon>Anthemideae</taxon>
        <taxon>Anthemidinae</taxon>
        <taxon>Tanacetum</taxon>
    </lineage>
</organism>
<accession>A0A6L2J2G7</accession>
<feature type="compositionally biased region" description="Basic and acidic residues" evidence="1">
    <location>
        <begin position="176"/>
        <end position="189"/>
    </location>
</feature>
<name>A0A6L2J2G7_TANCI</name>
<comment type="caution">
    <text evidence="2">The sequence shown here is derived from an EMBL/GenBank/DDBJ whole genome shotgun (WGS) entry which is preliminary data.</text>
</comment>
<dbReference type="AlphaFoldDB" id="A0A6L2J2G7"/>
<reference evidence="2" key="1">
    <citation type="journal article" date="2019" name="Sci. Rep.">
        <title>Draft genome of Tanacetum cinerariifolium, the natural source of mosquito coil.</title>
        <authorList>
            <person name="Yamashiro T."/>
            <person name="Shiraishi A."/>
            <person name="Satake H."/>
            <person name="Nakayama K."/>
        </authorList>
    </citation>
    <scope>NUCLEOTIDE SEQUENCE</scope>
</reference>
<evidence type="ECO:0000313" key="2">
    <source>
        <dbReference type="EMBL" id="GEU30840.1"/>
    </source>
</evidence>
<gene>
    <name evidence="2" type="ORF">Tci_002818</name>
</gene>
<protein>
    <submittedName>
        <fullName evidence="2">Uncharacterized protein</fullName>
    </submittedName>
</protein>
<dbReference type="EMBL" id="BKCJ010000194">
    <property type="protein sequence ID" value="GEU30840.1"/>
    <property type="molecule type" value="Genomic_DNA"/>
</dbReference>
<feature type="compositionally biased region" description="Low complexity" evidence="1">
    <location>
        <begin position="156"/>
        <end position="175"/>
    </location>
</feature>
<feature type="region of interest" description="Disordered" evidence="1">
    <location>
        <begin position="143"/>
        <end position="197"/>
    </location>
</feature>
<evidence type="ECO:0000256" key="1">
    <source>
        <dbReference type="SAM" id="MobiDB-lite"/>
    </source>
</evidence>